<feature type="transmembrane region" description="Helical" evidence="1">
    <location>
        <begin position="57"/>
        <end position="75"/>
    </location>
</feature>
<dbReference type="InterPro" id="IPR003675">
    <property type="entry name" value="Rce1/LyrA-like_dom"/>
</dbReference>
<sequence length="261" mass="30719">MDSNEKDLQKEFKRIFSIYLNKFHFQSFHKNSLIFLFLDIFGLILLGIIIYPQNYELTLFCFLQGTFCLLGYYYLQEVTKKDCSSRNQSKNDPQSPDSSSHLMYSQVLSITFWVFCIGFLVIKLFSLSHLPSNFNLDSEEWVLFWYAILVSISEELFFRGFLISIFLNLRSKRVQIDLSLKPKPQTNLYNMKFGELMYVIIIQSIIWTLLHVNYYGDLSVLLPIFVSGILFGLLFVFKKDIRIPIALHMFGNLIANLEMFF</sequence>
<feature type="transmembrane region" description="Helical" evidence="1">
    <location>
        <begin position="142"/>
        <end position="167"/>
    </location>
</feature>
<evidence type="ECO:0000256" key="1">
    <source>
        <dbReference type="SAM" id="Phobius"/>
    </source>
</evidence>
<keyword evidence="1" id="KW-0812">Transmembrane</keyword>
<dbReference type="Proteomes" id="UP001208689">
    <property type="component" value="Chromosome"/>
</dbReference>
<name>A0ABY6HLK9_9ARCH</name>
<keyword evidence="1" id="KW-0472">Membrane</keyword>
<gene>
    <name evidence="3" type="ORF">NEF87_000685</name>
</gene>
<dbReference type="EMBL" id="CP104013">
    <property type="protein sequence ID" value="UYP44400.1"/>
    <property type="molecule type" value="Genomic_DNA"/>
</dbReference>
<evidence type="ECO:0000313" key="4">
    <source>
        <dbReference type="Proteomes" id="UP001208689"/>
    </source>
</evidence>
<dbReference type="Pfam" id="PF02517">
    <property type="entry name" value="Rce1-like"/>
    <property type="match status" value="1"/>
</dbReference>
<protein>
    <recommendedName>
        <fullName evidence="2">CAAX prenyl protease 2/Lysostaphin resistance protein A-like domain-containing protein</fullName>
    </recommendedName>
</protein>
<evidence type="ECO:0000313" key="3">
    <source>
        <dbReference type="EMBL" id="UYP44400.1"/>
    </source>
</evidence>
<keyword evidence="4" id="KW-1185">Reference proteome</keyword>
<organism evidence="3 4">
    <name type="scientific">Candidatus Lokiarchaeum ossiferum</name>
    <dbReference type="NCBI Taxonomy" id="2951803"/>
    <lineage>
        <taxon>Archaea</taxon>
        <taxon>Promethearchaeati</taxon>
        <taxon>Promethearchaeota</taxon>
        <taxon>Promethearchaeia</taxon>
        <taxon>Promethearchaeales</taxon>
        <taxon>Promethearchaeaceae</taxon>
        <taxon>Candidatus Lokiarchaeum</taxon>
    </lineage>
</organism>
<proteinExistence type="predicted"/>
<feature type="transmembrane region" description="Helical" evidence="1">
    <location>
        <begin position="102"/>
        <end position="122"/>
    </location>
</feature>
<accession>A0ABY6HLK9</accession>
<feature type="domain" description="CAAX prenyl protease 2/Lysostaphin resistance protein A-like" evidence="2">
    <location>
        <begin position="141"/>
        <end position="254"/>
    </location>
</feature>
<evidence type="ECO:0000259" key="2">
    <source>
        <dbReference type="Pfam" id="PF02517"/>
    </source>
</evidence>
<reference evidence="3" key="1">
    <citation type="submission" date="2022-09" db="EMBL/GenBank/DDBJ databases">
        <title>Actin cytoskeleton and complex cell architecture in an #Asgard archaeon.</title>
        <authorList>
            <person name="Ponce Toledo R.I."/>
            <person name="Schleper C."/>
            <person name="Rodrigues Oliveira T."/>
            <person name="Wollweber F."/>
            <person name="Xu J."/>
            <person name="Rittmann S."/>
            <person name="Klingl A."/>
            <person name="Pilhofer M."/>
        </authorList>
    </citation>
    <scope>NUCLEOTIDE SEQUENCE</scope>
    <source>
        <strain evidence="3">B-35</strain>
    </source>
</reference>
<keyword evidence="1" id="KW-1133">Transmembrane helix</keyword>
<feature type="transmembrane region" description="Helical" evidence="1">
    <location>
        <begin position="32"/>
        <end position="51"/>
    </location>
</feature>
<feature type="transmembrane region" description="Helical" evidence="1">
    <location>
        <begin position="188"/>
        <end position="212"/>
    </location>
</feature>
<feature type="transmembrane region" description="Helical" evidence="1">
    <location>
        <begin position="218"/>
        <end position="237"/>
    </location>
</feature>